<dbReference type="SUPFAM" id="SSF57850">
    <property type="entry name" value="RING/U-box"/>
    <property type="match status" value="1"/>
</dbReference>
<feature type="domain" description="RING-type" evidence="19">
    <location>
        <begin position="29"/>
        <end position="67"/>
    </location>
</feature>
<gene>
    <name evidence="21" type="ORF">F5Z01DRAFT_662267</name>
</gene>
<dbReference type="InterPro" id="IPR004580">
    <property type="entry name" value="Rad18_fungi"/>
</dbReference>
<keyword evidence="14 17" id="KW-0234">DNA repair</keyword>
<feature type="compositionally biased region" description="Basic and acidic residues" evidence="18">
    <location>
        <begin position="344"/>
        <end position="353"/>
    </location>
</feature>
<protein>
    <recommendedName>
        <fullName evidence="6 17">Postreplication repair E3 ubiquitin-protein ligase RAD18</fullName>
        <ecNumber evidence="5 17">2.3.2.27</ecNumber>
    </recommendedName>
    <alternativeName>
        <fullName evidence="17">RING-type E3 ubiquitin transferase RAD18</fullName>
    </alternativeName>
</protein>
<keyword evidence="12 17" id="KW-0862">Zinc</keyword>
<evidence type="ECO:0000259" key="20">
    <source>
        <dbReference type="PROSITE" id="PS50800"/>
    </source>
</evidence>
<organism evidence="21 22">
    <name type="scientific">Emericellopsis atlantica</name>
    <dbReference type="NCBI Taxonomy" id="2614577"/>
    <lineage>
        <taxon>Eukaryota</taxon>
        <taxon>Fungi</taxon>
        <taxon>Dikarya</taxon>
        <taxon>Ascomycota</taxon>
        <taxon>Pezizomycotina</taxon>
        <taxon>Sordariomycetes</taxon>
        <taxon>Hypocreomycetidae</taxon>
        <taxon>Hypocreales</taxon>
        <taxon>Bionectriaceae</taxon>
        <taxon>Emericellopsis</taxon>
    </lineage>
</organism>
<dbReference type="GO" id="GO:0006281">
    <property type="term" value="P:DNA repair"/>
    <property type="evidence" value="ECO:0007669"/>
    <property type="project" value="UniProtKB-KW"/>
</dbReference>
<dbReference type="PANTHER" id="PTHR14134:SF2">
    <property type="entry name" value="E3 UBIQUITIN-PROTEIN LIGASE RAD18"/>
    <property type="match status" value="1"/>
</dbReference>
<keyword evidence="10 16" id="KW-0863">Zinc-finger</keyword>
<dbReference type="FunFam" id="3.30.40.10:FF:000172">
    <property type="entry name" value="E3 ubiquitin-protein ligase RAD18"/>
    <property type="match status" value="1"/>
</dbReference>
<feature type="domain" description="SAP" evidence="20">
    <location>
        <begin position="225"/>
        <end position="259"/>
    </location>
</feature>
<comment type="caution">
    <text evidence="21">The sequence shown here is derived from an EMBL/GenBank/DDBJ whole genome shotgun (WGS) entry which is preliminary data.</text>
</comment>
<feature type="compositionally biased region" description="Pro residues" evidence="18">
    <location>
        <begin position="195"/>
        <end position="204"/>
    </location>
</feature>
<evidence type="ECO:0000256" key="15">
    <source>
        <dbReference type="ARBA" id="ARBA00023242"/>
    </source>
</evidence>
<dbReference type="InterPro" id="IPR017907">
    <property type="entry name" value="Znf_RING_CS"/>
</dbReference>
<comment type="catalytic activity">
    <reaction evidence="1 17">
        <text>S-ubiquitinyl-[E2 ubiquitin-conjugating enzyme]-L-cysteine + [acceptor protein]-L-lysine = [E2 ubiquitin-conjugating enzyme]-L-cysteine + N(6)-ubiquitinyl-[acceptor protein]-L-lysine.</text>
        <dbReference type="EC" id="2.3.2.27"/>
    </reaction>
</comment>
<dbReference type="InterPro" id="IPR003034">
    <property type="entry name" value="SAP_dom"/>
</dbReference>
<sequence>MVEHDVTDSTDWLSTPLSALTPLESALRCQVCKDFYTTPMLTSCSHTFCSLCIRRALASDMKCPLCRANDQEMKLRSNWSMEEAVEAWKGARSRTLEMARSRGAPGSPKRKANEVELEEQTGSKRLRSSARLSGKATMPSYAPKPIGGDDIVQISDGEEEFEPEPDDGLVSCPSCRKRMKEWQVFTHLNTCTGPSPKPKTPPKPQLGAFGQPQQKAKDRLPAVNYSMLKDNALRKRLADLGLSTQGPRTILESRHREFLTLWNANCDAVYPKRKAQLISDLESWERAQRTGGANRGTMVKDKEFDGVAWAQKHGDSFKDLVAEALRNRAVAKSKSIPEDGGPAAEHEPRKPAEESLPFPSNPAAVVPITAGDGVAMLSRPANEQEDQAIHVAVRVTESSSDIPLAGRTYHAQNASHGEPRPRQDCDNVVPAQFDPGAHGTGFLRD</sequence>
<comment type="subcellular location">
    <subcellularLocation>
        <location evidence="2 17">Nucleus</location>
    </subcellularLocation>
</comment>
<dbReference type="PROSITE" id="PS50089">
    <property type="entry name" value="ZF_RING_2"/>
    <property type="match status" value="1"/>
</dbReference>
<dbReference type="OrthoDB" id="9049620at2759"/>
<dbReference type="GO" id="GO:0008270">
    <property type="term" value="F:zinc ion binding"/>
    <property type="evidence" value="ECO:0007669"/>
    <property type="project" value="UniProtKB-KW"/>
</dbReference>
<dbReference type="Pfam" id="PF13923">
    <property type="entry name" value="zf-C3HC4_2"/>
    <property type="match status" value="1"/>
</dbReference>
<evidence type="ECO:0000256" key="3">
    <source>
        <dbReference type="ARBA" id="ARBA00004906"/>
    </source>
</evidence>
<dbReference type="InterPro" id="IPR001841">
    <property type="entry name" value="Znf_RING"/>
</dbReference>
<dbReference type="InterPro" id="IPR013083">
    <property type="entry name" value="Znf_RING/FYVE/PHD"/>
</dbReference>
<name>A0A9P7ZGT1_9HYPO</name>
<keyword evidence="13 17" id="KW-0238">DNA-binding</keyword>
<evidence type="ECO:0000256" key="17">
    <source>
        <dbReference type="RuleBase" id="RU368093"/>
    </source>
</evidence>
<keyword evidence="7 17" id="KW-0808">Transferase</keyword>
<keyword evidence="9 17" id="KW-0227">DNA damage</keyword>
<dbReference type="Pfam" id="PF02037">
    <property type="entry name" value="SAP"/>
    <property type="match status" value="1"/>
</dbReference>
<evidence type="ECO:0000256" key="13">
    <source>
        <dbReference type="ARBA" id="ARBA00023125"/>
    </source>
</evidence>
<evidence type="ECO:0000256" key="1">
    <source>
        <dbReference type="ARBA" id="ARBA00000900"/>
    </source>
</evidence>
<dbReference type="GO" id="GO:0006513">
    <property type="term" value="P:protein monoubiquitination"/>
    <property type="evidence" value="ECO:0007669"/>
    <property type="project" value="InterPro"/>
</dbReference>
<evidence type="ECO:0000256" key="2">
    <source>
        <dbReference type="ARBA" id="ARBA00004123"/>
    </source>
</evidence>
<evidence type="ECO:0000256" key="14">
    <source>
        <dbReference type="ARBA" id="ARBA00023204"/>
    </source>
</evidence>
<evidence type="ECO:0000259" key="19">
    <source>
        <dbReference type="PROSITE" id="PS50089"/>
    </source>
</evidence>
<evidence type="ECO:0000256" key="9">
    <source>
        <dbReference type="ARBA" id="ARBA00022763"/>
    </source>
</evidence>
<evidence type="ECO:0000256" key="16">
    <source>
        <dbReference type="PROSITE-ProRule" id="PRU00175"/>
    </source>
</evidence>
<keyword evidence="8 17" id="KW-0479">Metal-binding</keyword>
<dbReference type="Gene3D" id="3.30.40.10">
    <property type="entry name" value="Zinc/RING finger domain, C3HC4 (zinc finger)"/>
    <property type="match status" value="1"/>
</dbReference>
<evidence type="ECO:0000256" key="6">
    <source>
        <dbReference type="ARBA" id="ARBA00015551"/>
    </source>
</evidence>
<dbReference type="GO" id="GO:0061630">
    <property type="term" value="F:ubiquitin protein ligase activity"/>
    <property type="evidence" value="ECO:0007669"/>
    <property type="project" value="UniProtKB-UniRule"/>
</dbReference>
<dbReference type="RefSeq" id="XP_046115763.1">
    <property type="nucleotide sequence ID" value="XM_046263930.1"/>
</dbReference>
<feature type="region of interest" description="Disordered" evidence="18">
    <location>
        <begin position="398"/>
        <end position="445"/>
    </location>
</feature>
<evidence type="ECO:0000256" key="8">
    <source>
        <dbReference type="ARBA" id="ARBA00022723"/>
    </source>
</evidence>
<evidence type="ECO:0000256" key="4">
    <source>
        <dbReference type="ARBA" id="ARBA00009506"/>
    </source>
</evidence>
<feature type="region of interest" description="Disordered" evidence="18">
    <location>
        <begin position="98"/>
        <end position="148"/>
    </location>
</feature>
<evidence type="ECO:0000256" key="12">
    <source>
        <dbReference type="ARBA" id="ARBA00022833"/>
    </source>
</evidence>
<dbReference type="GO" id="GO:0097505">
    <property type="term" value="C:Rad6-Rad18 complex"/>
    <property type="evidence" value="ECO:0007669"/>
    <property type="project" value="TreeGrafter"/>
</dbReference>
<evidence type="ECO:0000313" key="21">
    <source>
        <dbReference type="EMBL" id="KAG9251839.1"/>
    </source>
</evidence>
<evidence type="ECO:0000256" key="11">
    <source>
        <dbReference type="ARBA" id="ARBA00022786"/>
    </source>
</evidence>
<comment type="function">
    <text evidence="17">E3 RING-finger protein, member of the UBC2/RAD6 epistasis group. Associates to the E2 ubiquitin conjugating enzyme UBC2/RAD6 to form the UBC2-RAD18 ubiquitin ligase complex involved in postreplicative repair (PRR) of damaged DNA.</text>
</comment>
<comment type="subunit">
    <text evidence="17">Interacts with E2 UBC2, forming a complex with ubiquitin ligase activity.</text>
</comment>
<dbReference type="EMBL" id="MU251265">
    <property type="protein sequence ID" value="KAG9251839.1"/>
    <property type="molecule type" value="Genomic_DNA"/>
</dbReference>
<feature type="region of interest" description="Disordered" evidence="18">
    <location>
        <begin position="190"/>
        <end position="215"/>
    </location>
</feature>
<accession>A0A9P7ZGT1</accession>
<dbReference type="GeneID" id="70294833"/>
<dbReference type="Proteomes" id="UP000887229">
    <property type="component" value="Unassembled WGS sequence"/>
</dbReference>
<evidence type="ECO:0000256" key="18">
    <source>
        <dbReference type="SAM" id="MobiDB-lite"/>
    </source>
</evidence>
<dbReference type="GO" id="GO:0006301">
    <property type="term" value="P:DNA damage tolerance"/>
    <property type="evidence" value="ECO:0007669"/>
    <property type="project" value="InterPro"/>
</dbReference>
<dbReference type="NCBIfam" id="TIGR00599">
    <property type="entry name" value="rad18"/>
    <property type="match status" value="1"/>
</dbReference>
<evidence type="ECO:0000256" key="5">
    <source>
        <dbReference type="ARBA" id="ARBA00012483"/>
    </source>
</evidence>
<dbReference type="GO" id="GO:0005634">
    <property type="term" value="C:nucleus"/>
    <property type="evidence" value="ECO:0007669"/>
    <property type="project" value="UniProtKB-SubCell"/>
</dbReference>
<reference evidence="21" key="1">
    <citation type="journal article" date="2021" name="IMA Fungus">
        <title>Genomic characterization of three marine fungi, including Emericellopsis atlantica sp. nov. with signatures of a generalist lifestyle and marine biomass degradation.</title>
        <authorList>
            <person name="Hagestad O.C."/>
            <person name="Hou L."/>
            <person name="Andersen J.H."/>
            <person name="Hansen E.H."/>
            <person name="Altermark B."/>
            <person name="Li C."/>
            <person name="Kuhnert E."/>
            <person name="Cox R.J."/>
            <person name="Crous P.W."/>
            <person name="Spatafora J.W."/>
            <person name="Lail K."/>
            <person name="Amirebrahimi M."/>
            <person name="Lipzen A."/>
            <person name="Pangilinan J."/>
            <person name="Andreopoulos W."/>
            <person name="Hayes R.D."/>
            <person name="Ng V."/>
            <person name="Grigoriev I.V."/>
            <person name="Jackson S.A."/>
            <person name="Sutton T.D.S."/>
            <person name="Dobson A.D.W."/>
            <person name="Rama T."/>
        </authorList>
    </citation>
    <scope>NUCLEOTIDE SEQUENCE</scope>
    <source>
        <strain evidence="21">TS7</strain>
    </source>
</reference>
<dbReference type="EC" id="2.3.2.27" evidence="5 17"/>
<comment type="similarity">
    <text evidence="4 17">Belongs to the RAD18 family.</text>
</comment>
<keyword evidence="11 17" id="KW-0833">Ubl conjugation pathway</keyword>
<keyword evidence="22" id="KW-1185">Reference proteome</keyword>
<feature type="region of interest" description="Disordered" evidence="18">
    <location>
        <begin position="330"/>
        <end position="363"/>
    </location>
</feature>
<proteinExistence type="inferred from homology"/>
<keyword evidence="15 17" id="KW-0539">Nucleus</keyword>
<dbReference type="PANTHER" id="PTHR14134">
    <property type="entry name" value="E3 UBIQUITIN-PROTEIN LIGASE RAD18"/>
    <property type="match status" value="1"/>
</dbReference>
<dbReference type="AlphaFoldDB" id="A0A9P7ZGT1"/>
<dbReference type="SMART" id="SM00184">
    <property type="entry name" value="RING"/>
    <property type="match status" value="1"/>
</dbReference>
<dbReference type="GO" id="GO:0003697">
    <property type="term" value="F:single-stranded DNA binding"/>
    <property type="evidence" value="ECO:0007669"/>
    <property type="project" value="UniProtKB-UniRule"/>
</dbReference>
<dbReference type="PROSITE" id="PS00518">
    <property type="entry name" value="ZF_RING_1"/>
    <property type="match status" value="1"/>
</dbReference>
<dbReference type="InterPro" id="IPR039577">
    <property type="entry name" value="Rad18"/>
</dbReference>
<evidence type="ECO:0000313" key="22">
    <source>
        <dbReference type="Proteomes" id="UP000887229"/>
    </source>
</evidence>
<evidence type="ECO:0000256" key="7">
    <source>
        <dbReference type="ARBA" id="ARBA00022679"/>
    </source>
</evidence>
<dbReference type="SMART" id="SM00513">
    <property type="entry name" value="SAP"/>
    <property type="match status" value="1"/>
</dbReference>
<evidence type="ECO:0000256" key="10">
    <source>
        <dbReference type="ARBA" id="ARBA00022771"/>
    </source>
</evidence>
<dbReference type="PROSITE" id="PS50800">
    <property type="entry name" value="SAP"/>
    <property type="match status" value="1"/>
</dbReference>
<comment type="pathway">
    <text evidence="3 17">Protein modification; protein ubiquitination.</text>
</comment>